<dbReference type="PANTHER" id="PTHR43861">
    <property type="entry name" value="TRANS-ACONITATE 2-METHYLTRANSFERASE-RELATED"/>
    <property type="match status" value="1"/>
</dbReference>
<dbReference type="AlphaFoldDB" id="A0A7I8E4Q8"/>
<proteinExistence type="predicted"/>
<evidence type="ECO:0000313" key="2">
    <source>
        <dbReference type="EMBL" id="BCL57575.1"/>
    </source>
</evidence>
<accession>A0A7I8E4Q8</accession>
<dbReference type="CDD" id="cd04301">
    <property type="entry name" value="NAT_SF"/>
    <property type="match status" value="1"/>
</dbReference>
<dbReference type="GO" id="GO:0016747">
    <property type="term" value="F:acyltransferase activity, transferring groups other than amino-acyl groups"/>
    <property type="evidence" value="ECO:0007669"/>
    <property type="project" value="InterPro"/>
</dbReference>
<dbReference type="InterPro" id="IPR016181">
    <property type="entry name" value="Acyl_CoA_acyltransferase"/>
</dbReference>
<protein>
    <recommendedName>
        <fullName evidence="1">N-acetyltransferase domain-containing protein</fullName>
    </recommendedName>
</protein>
<gene>
    <name evidence="2" type="ORF">Fi14EGH31_12870</name>
</gene>
<organism evidence="2 3">
    <name type="scientific">Faecalibacillus intestinalis</name>
    <dbReference type="NCBI Taxonomy" id="1982626"/>
    <lineage>
        <taxon>Bacteria</taxon>
        <taxon>Bacillati</taxon>
        <taxon>Bacillota</taxon>
        <taxon>Erysipelotrichia</taxon>
        <taxon>Erysipelotrichales</taxon>
        <taxon>Coprobacillaceae</taxon>
        <taxon>Faecalibacillus</taxon>
    </lineage>
</organism>
<dbReference type="KEGG" id="fit:Fi14EGH31_12870"/>
<dbReference type="Proteomes" id="UP000593842">
    <property type="component" value="Chromosome"/>
</dbReference>
<dbReference type="SUPFAM" id="SSF55729">
    <property type="entry name" value="Acyl-CoA N-acyltransferases (Nat)"/>
    <property type="match status" value="1"/>
</dbReference>
<dbReference type="InterPro" id="IPR025714">
    <property type="entry name" value="Methyltranfer_dom"/>
</dbReference>
<reference evidence="3" key="1">
    <citation type="submission" date="2020-09" db="EMBL/GenBank/DDBJ databases">
        <title>Complete genome sequencing of Faecalibacillus intestinalis strain 14EGH31.</title>
        <authorList>
            <person name="Sakamoto M."/>
            <person name="Murakami T."/>
            <person name="Mori H."/>
        </authorList>
    </citation>
    <scope>NUCLEOTIDE SEQUENCE [LARGE SCALE GENOMIC DNA]</scope>
    <source>
        <strain evidence="3">14EGH31</strain>
    </source>
</reference>
<dbReference type="Pfam" id="PF13847">
    <property type="entry name" value="Methyltransf_31"/>
    <property type="match status" value="1"/>
</dbReference>
<dbReference type="EMBL" id="AP024085">
    <property type="protein sequence ID" value="BCL57575.1"/>
    <property type="molecule type" value="Genomic_DNA"/>
</dbReference>
<dbReference type="InterPro" id="IPR029063">
    <property type="entry name" value="SAM-dependent_MTases_sf"/>
</dbReference>
<dbReference type="CDD" id="cd02440">
    <property type="entry name" value="AdoMet_MTases"/>
    <property type="match status" value="1"/>
</dbReference>
<dbReference type="InterPro" id="IPR000182">
    <property type="entry name" value="GNAT_dom"/>
</dbReference>
<dbReference type="PROSITE" id="PS51186">
    <property type="entry name" value="GNAT"/>
    <property type="match status" value="1"/>
</dbReference>
<dbReference type="Pfam" id="PF13508">
    <property type="entry name" value="Acetyltransf_7"/>
    <property type="match status" value="1"/>
</dbReference>
<evidence type="ECO:0000259" key="1">
    <source>
        <dbReference type="PROSITE" id="PS51186"/>
    </source>
</evidence>
<dbReference type="SUPFAM" id="SSF53335">
    <property type="entry name" value="S-adenosyl-L-methionine-dependent methyltransferases"/>
    <property type="match status" value="1"/>
</dbReference>
<dbReference type="Gene3D" id="3.40.50.150">
    <property type="entry name" value="Vaccinia Virus protein VP39"/>
    <property type="match status" value="1"/>
</dbReference>
<evidence type="ECO:0000313" key="3">
    <source>
        <dbReference type="Proteomes" id="UP000593842"/>
    </source>
</evidence>
<name>A0A7I8E4Q8_9FIRM</name>
<dbReference type="Gene3D" id="3.40.630.30">
    <property type="match status" value="1"/>
</dbReference>
<feature type="domain" description="N-acetyltransferase" evidence="1">
    <location>
        <begin position="1"/>
        <end position="141"/>
    </location>
</feature>
<sequence>MIRKLPNGDIDRVADIWLKTNLKAHYFISNQYWKSNYELVKEMMLQSEVYVFEVDKMIQGVVGLNDEYIEGIFISDEMQSCGIGKLLLDYIKDKKERLQLNVYQKNARAISFYQREGFIIEGEGLDEATGEKEYTMLWKQNRNRNFYKELIQKAGAETELVYMKASKELLKKRLYKRNQVLNANSPFVITDEILEHHYHAFQEPWGEGEKVILQKGDIMQYSKEESKAIWNQNAEFWDCAMGDESNDFHREVVRPKVTELLNPDSTDYILDIACGNGNYSAYLAEKAVSVLAFDYSEKMVELAKKRQKRYADHIEFCVADATNETSLMALKRNKPFTKAVSNMAIMDITNIKPLFTSVYKLLEDNGVFVFATQHPCFVTLTEKYMTPHSYYDIAIEGQPQKQCYYHRSLQDIFNLCFDTGFVIDGFYEECYFNKEIPDIIIVRAIKIER</sequence>